<name>A0A2S6I8U1_9BACT</name>
<dbReference type="RefSeq" id="WP_104418490.1">
    <property type="nucleotide sequence ID" value="NZ_PTJC01000005.1"/>
</dbReference>
<evidence type="ECO:0000313" key="1">
    <source>
        <dbReference type="EMBL" id="PPK87911.1"/>
    </source>
</evidence>
<organism evidence="1 2">
    <name type="scientific">Neolewinella xylanilytica</name>
    <dbReference type="NCBI Taxonomy" id="1514080"/>
    <lineage>
        <taxon>Bacteria</taxon>
        <taxon>Pseudomonadati</taxon>
        <taxon>Bacteroidota</taxon>
        <taxon>Saprospiria</taxon>
        <taxon>Saprospirales</taxon>
        <taxon>Lewinellaceae</taxon>
        <taxon>Neolewinella</taxon>
    </lineage>
</organism>
<dbReference type="OrthoDB" id="9808866at2"/>
<proteinExistence type="predicted"/>
<evidence type="ECO:0000313" key="2">
    <source>
        <dbReference type="Proteomes" id="UP000237662"/>
    </source>
</evidence>
<protein>
    <submittedName>
        <fullName evidence="1">Uncharacterized protein</fullName>
    </submittedName>
</protein>
<dbReference type="AlphaFoldDB" id="A0A2S6I8U1"/>
<dbReference type="Proteomes" id="UP000237662">
    <property type="component" value="Unassembled WGS sequence"/>
</dbReference>
<gene>
    <name evidence="1" type="ORF">CLV84_0870</name>
</gene>
<sequence length="88" mass="10115">MATNASTTEHSTIRQWAEKHNGVPGVVEEATTANDSRPLAIIWPENRSDAKLREISWDTFFDHFELRQLALAYNTTDFKKDYEFVARG</sequence>
<accession>A0A2S6I8U1</accession>
<reference evidence="1 2" key="1">
    <citation type="submission" date="2018-02" db="EMBL/GenBank/DDBJ databases">
        <title>Genomic Encyclopedia of Archaeal and Bacterial Type Strains, Phase II (KMG-II): from individual species to whole genera.</title>
        <authorList>
            <person name="Goeker M."/>
        </authorList>
    </citation>
    <scope>NUCLEOTIDE SEQUENCE [LARGE SCALE GENOMIC DNA]</scope>
    <source>
        <strain evidence="1 2">DSM 29526</strain>
    </source>
</reference>
<comment type="caution">
    <text evidence="1">The sequence shown here is derived from an EMBL/GenBank/DDBJ whole genome shotgun (WGS) entry which is preliminary data.</text>
</comment>
<keyword evidence="2" id="KW-1185">Reference proteome</keyword>
<dbReference type="EMBL" id="PTJC01000005">
    <property type="protein sequence ID" value="PPK87911.1"/>
    <property type="molecule type" value="Genomic_DNA"/>
</dbReference>